<keyword evidence="2" id="KW-1185">Reference proteome</keyword>
<dbReference type="Proteomes" id="UP000184731">
    <property type="component" value="Chromosome"/>
</dbReference>
<name>A0A1L4D3G2_9BACT</name>
<evidence type="ECO:0000313" key="1">
    <source>
        <dbReference type="EMBL" id="APJ04745.1"/>
    </source>
</evidence>
<organism evidence="1 2">
    <name type="scientific">Silvanigrella aquatica</name>
    <dbReference type="NCBI Taxonomy" id="1915309"/>
    <lineage>
        <taxon>Bacteria</taxon>
        <taxon>Pseudomonadati</taxon>
        <taxon>Bdellovibrionota</taxon>
        <taxon>Oligoflexia</taxon>
        <taxon>Silvanigrellales</taxon>
        <taxon>Silvanigrellaceae</taxon>
        <taxon>Silvanigrella</taxon>
    </lineage>
</organism>
<dbReference type="AlphaFoldDB" id="A0A1L4D3G2"/>
<evidence type="ECO:0000313" key="2">
    <source>
        <dbReference type="Proteomes" id="UP000184731"/>
    </source>
</evidence>
<sequence length="246" mass="28221">MSFHSNSYSIANDLNYRKNQKPKEELPFVVFICENYNKKEEKIRINYNKNIVQHISHFQFVPHSSWATDSQNILKKQQETEFQLLGSKSWPPQVPFGISPLINKKGLIVFINYSGEMASKFNPISAKFVLFYNNKVFLGTSEKDIEDALTEELPKLNKRDGIRLYIGKEVSGNDLAELENVIKNFTANKNSIMIPYAVTAEEVRYHSDIETSQIMRAIKQINQFVPHLSARIASGTNDIIEVSKSQ</sequence>
<protein>
    <submittedName>
        <fullName evidence="1">Uncharacterized protein</fullName>
    </submittedName>
</protein>
<reference evidence="1 2" key="1">
    <citation type="submission" date="2016-10" db="EMBL/GenBank/DDBJ databases">
        <title>Silvanigrella aquatica sp. nov., isolated from a freshwater lake located in the Black Forest, Germany, description of Silvanigrellaceae fam. nov., Silvanigrellales ord. nov., reclassification of the order Bdellovibrionales in the class Oligoflexia, reclassification of the families Bacteriovoracaceae and Halobacteriovoraceae in the new order Bacteriovoracales ord. nov., and reclassification of the family Pseudobacteriovoracaceae in the order Oligoflexiales.</title>
        <authorList>
            <person name="Hahn M.W."/>
            <person name="Schmidt J."/>
            <person name="Koll U."/>
            <person name="Rohde M."/>
            <person name="Verbag S."/>
            <person name="Pitt A."/>
            <person name="Nakai R."/>
            <person name="Naganuma T."/>
            <person name="Lang E."/>
        </authorList>
    </citation>
    <scope>NUCLEOTIDE SEQUENCE [LARGE SCALE GENOMIC DNA]</scope>
    <source>
        <strain evidence="1 2">MWH-Nonnen-W8red</strain>
    </source>
</reference>
<dbReference type="STRING" id="1915309.AXG55_12900"/>
<gene>
    <name evidence="1" type="ORF">AXG55_12900</name>
</gene>
<proteinExistence type="predicted"/>
<dbReference type="EMBL" id="CP017834">
    <property type="protein sequence ID" value="APJ04745.1"/>
    <property type="molecule type" value="Genomic_DNA"/>
</dbReference>
<dbReference type="KEGG" id="saqi:AXG55_12900"/>
<accession>A0A1L4D3G2</accession>